<keyword evidence="5" id="KW-0560">Oxidoreductase</keyword>
<reference evidence="8" key="1">
    <citation type="submission" date="2023-07" db="EMBL/GenBank/DDBJ databases">
        <title>Molecular identification of indigenous halophilic bacteria isolated from red sea cost, biodegradation of synthetic dyes and assessment of degraded metabolite toxicity.</title>
        <authorList>
            <person name="Chaieb K."/>
            <person name="Altayb H.N."/>
        </authorList>
    </citation>
    <scope>NUCLEOTIDE SEQUENCE [LARGE SCALE GENOMIC DNA]</scope>
    <source>
        <strain evidence="8">K20</strain>
    </source>
</reference>
<keyword evidence="2" id="KW-0285">Flavoprotein</keyword>
<dbReference type="Gene3D" id="3.20.20.70">
    <property type="entry name" value="Aldolase class I"/>
    <property type="match status" value="1"/>
</dbReference>
<dbReference type="PANTHER" id="PTHR43303">
    <property type="entry name" value="NADPH DEHYDROGENASE C23G7.10C-RELATED"/>
    <property type="match status" value="1"/>
</dbReference>
<dbReference type="InterPro" id="IPR001155">
    <property type="entry name" value="OxRdtase_FMN_N"/>
</dbReference>
<dbReference type="CDD" id="cd02932">
    <property type="entry name" value="OYE_YqiM_FMN"/>
    <property type="match status" value="1"/>
</dbReference>
<name>A0ABS7YS39_9VIBR</name>
<evidence type="ECO:0000259" key="6">
    <source>
        <dbReference type="Pfam" id="PF00724"/>
    </source>
</evidence>
<comment type="cofactor">
    <cofactor evidence="1">
        <name>FMN</name>
        <dbReference type="ChEBI" id="CHEBI:58210"/>
    </cofactor>
</comment>
<accession>A0ABS7YS39</accession>
<keyword evidence="8" id="KW-1185">Reference proteome</keyword>
<evidence type="ECO:0000313" key="7">
    <source>
        <dbReference type="EMBL" id="MCA2017676.1"/>
    </source>
</evidence>
<organism evidence="7 8">
    <name type="scientific">Vibrio tritonius</name>
    <dbReference type="NCBI Taxonomy" id="1435069"/>
    <lineage>
        <taxon>Bacteria</taxon>
        <taxon>Pseudomonadati</taxon>
        <taxon>Pseudomonadota</taxon>
        <taxon>Gammaproteobacteria</taxon>
        <taxon>Vibrionales</taxon>
        <taxon>Vibrionaceae</taxon>
        <taxon>Vibrio</taxon>
    </lineage>
</organism>
<evidence type="ECO:0000256" key="2">
    <source>
        <dbReference type="ARBA" id="ARBA00022630"/>
    </source>
</evidence>
<keyword evidence="3" id="KW-0288">FMN</keyword>
<evidence type="ECO:0000256" key="5">
    <source>
        <dbReference type="ARBA" id="ARBA00023002"/>
    </source>
</evidence>
<dbReference type="PANTHER" id="PTHR43303:SF4">
    <property type="entry name" value="NADPH DEHYDROGENASE C23G7.10C-RELATED"/>
    <property type="match status" value="1"/>
</dbReference>
<dbReference type="RefSeq" id="WP_225251334.1">
    <property type="nucleotide sequence ID" value="NZ_JAIWIU010000116.1"/>
</dbReference>
<dbReference type="EMBL" id="JAIWIU010000116">
    <property type="protein sequence ID" value="MCA2017676.1"/>
    <property type="molecule type" value="Genomic_DNA"/>
</dbReference>
<comment type="caution">
    <text evidence="7">The sequence shown here is derived from an EMBL/GenBank/DDBJ whole genome shotgun (WGS) entry which is preliminary data.</text>
</comment>
<dbReference type="SUPFAM" id="SSF51395">
    <property type="entry name" value="FMN-linked oxidoreductases"/>
    <property type="match status" value="1"/>
</dbReference>
<dbReference type="InterPro" id="IPR013785">
    <property type="entry name" value="Aldolase_TIM"/>
</dbReference>
<evidence type="ECO:0000256" key="3">
    <source>
        <dbReference type="ARBA" id="ARBA00022643"/>
    </source>
</evidence>
<feature type="domain" description="NADH:flavin oxidoreductase/NADH oxidase N-terminal" evidence="6">
    <location>
        <begin position="4"/>
        <end position="340"/>
    </location>
</feature>
<dbReference type="InterPro" id="IPR044152">
    <property type="entry name" value="YqjM-like"/>
</dbReference>
<evidence type="ECO:0000313" key="8">
    <source>
        <dbReference type="Proteomes" id="UP001199044"/>
    </source>
</evidence>
<evidence type="ECO:0000256" key="1">
    <source>
        <dbReference type="ARBA" id="ARBA00001917"/>
    </source>
</evidence>
<dbReference type="Proteomes" id="UP001199044">
    <property type="component" value="Unassembled WGS sequence"/>
</dbReference>
<keyword evidence="4" id="KW-0521">NADP</keyword>
<gene>
    <name evidence="7" type="ORF">LDJ79_16245</name>
</gene>
<protein>
    <submittedName>
        <fullName evidence="7">NADH:flavin oxidoreductase/NADH oxidase</fullName>
    </submittedName>
</protein>
<dbReference type="Pfam" id="PF00724">
    <property type="entry name" value="Oxidored_FMN"/>
    <property type="match status" value="1"/>
</dbReference>
<proteinExistence type="predicted"/>
<sequence length="366" mass="40007">MSALFTPMTLGQTTLSNRIIVAPMCMYSAENGVVQPWHEQHYATLAQSGAGLLIVEASAIAPEGRISYADAGIWDQECQDAWQQVVQRVTRYSKTPMIMQLGHAGRKASTSKPWEGGQPIAADQPNGWQTVAPSPTTFSESDPTPEALNDEGIQRIINAFVAGAKRAHAAGFQGVEIHAAHGYLLHQFLSPISNQRQDEFGGSLENRMRLVVQVFDAIKAAMPASFIVGIRISATDWAEGGWDEQQSIELARLLDKKGCHYIHVSSGGLTAKQQLKVEPNYQVPFAEQIKGQVDMPVIAVGLITDPHQAEDILQKQQADAIGLARGILYNPRWPWHAAAELGETMAVSPQYLRCQPHGLKDLFKPA</sequence>
<evidence type="ECO:0000256" key="4">
    <source>
        <dbReference type="ARBA" id="ARBA00022857"/>
    </source>
</evidence>